<keyword evidence="2" id="KW-1185">Reference proteome</keyword>
<comment type="caution">
    <text evidence="1">The sequence shown here is derived from an EMBL/GenBank/DDBJ whole genome shotgun (WGS) entry which is preliminary data.</text>
</comment>
<proteinExistence type="predicted"/>
<accession>A0ABD3X6A0</accession>
<organism evidence="1 2">
    <name type="scientific">Sinanodonta woodiana</name>
    <name type="common">Chinese pond mussel</name>
    <name type="synonym">Anodonta woodiana</name>
    <dbReference type="NCBI Taxonomy" id="1069815"/>
    <lineage>
        <taxon>Eukaryota</taxon>
        <taxon>Metazoa</taxon>
        <taxon>Spiralia</taxon>
        <taxon>Lophotrochozoa</taxon>
        <taxon>Mollusca</taxon>
        <taxon>Bivalvia</taxon>
        <taxon>Autobranchia</taxon>
        <taxon>Heteroconchia</taxon>
        <taxon>Palaeoheterodonta</taxon>
        <taxon>Unionida</taxon>
        <taxon>Unionoidea</taxon>
        <taxon>Unionidae</taxon>
        <taxon>Unioninae</taxon>
        <taxon>Sinanodonta</taxon>
    </lineage>
</organism>
<dbReference type="EMBL" id="JBJQND010000004">
    <property type="protein sequence ID" value="KAL3880537.1"/>
    <property type="molecule type" value="Genomic_DNA"/>
</dbReference>
<name>A0ABD3X6A0_SINWO</name>
<evidence type="ECO:0000313" key="1">
    <source>
        <dbReference type="EMBL" id="KAL3880537.1"/>
    </source>
</evidence>
<dbReference type="Proteomes" id="UP001634394">
    <property type="component" value="Unassembled WGS sequence"/>
</dbReference>
<dbReference type="AlphaFoldDB" id="A0ABD3X6A0"/>
<protein>
    <submittedName>
        <fullName evidence="1">Uncharacterized protein</fullName>
    </submittedName>
</protein>
<reference evidence="1 2" key="1">
    <citation type="submission" date="2024-11" db="EMBL/GenBank/DDBJ databases">
        <title>Chromosome-level genome assembly of the freshwater bivalve Anodonta woodiana.</title>
        <authorList>
            <person name="Chen X."/>
        </authorList>
    </citation>
    <scope>NUCLEOTIDE SEQUENCE [LARGE SCALE GENOMIC DNA]</scope>
    <source>
        <strain evidence="1">MN2024</strain>
        <tissue evidence="1">Gills</tissue>
    </source>
</reference>
<gene>
    <name evidence="1" type="ORF">ACJMK2_032771</name>
</gene>
<evidence type="ECO:0000313" key="2">
    <source>
        <dbReference type="Proteomes" id="UP001634394"/>
    </source>
</evidence>
<sequence length="143" mass="16774">MEAYNIVIFEKAVNGSIQDRHLYMEAYKIVICIWKHTRSSSVYGSVQYHHLRGKLYMEAYSRVILEESVYGSIQYRHLRESSIWKHTISPSVYGSIQDRHLYVEACNIIILGKAVYGSIQYRHLYMEAYKIVIGMWKRAISSS</sequence>